<evidence type="ECO:0000313" key="12">
    <source>
        <dbReference type="EMBL" id="TDQ42551.1"/>
    </source>
</evidence>
<dbReference type="PANTHER" id="PTHR20883">
    <property type="entry name" value="PHYTANOYL-COA DIOXYGENASE DOMAIN CONTAINING 1"/>
    <property type="match status" value="1"/>
</dbReference>
<comment type="function">
    <text evidence="2">Involved in the biosynthesis of 5-hydroxyectoine, called compatible solute, which helps organisms to survive extreme osmotic stress by acting as a highly soluble organic osmolyte. Catalyzes the 2-oxoglutarate-dependent selective hydroxylation of L-ectoine to yield (4S,5S)-5-hydroxyectoine.</text>
</comment>
<evidence type="ECO:0000256" key="8">
    <source>
        <dbReference type="ARBA" id="ARBA00023004"/>
    </source>
</evidence>
<evidence type="ECO:0000256" key="9">
    <source>
        <dbReference type="ARBA" id="ARBA00049228"/>
    </source>
</evidence>
<evidence type="ECO:0000256" key="11">
    <source>
        <dbReference type="SAM" id="MobiDB-lite"/>
    </source>
</evidence>
<evidence type="ECO:0000313" key="13">
    <source>
        <dbReference type="Proteomes" id="UP000295510"/>
    </source>
</evidence>
<comment type="catalytic activity">
    <reaction evidence="9">
        <text>L-ectoine + 2-oxoglutarate + O2 = 5-hydroxyectoine + succinate + CO2</text>
        <dbReference type="Rhea" id="RHEA:45740"/>
        <dbReference type="ChEBI" id="CHEBI:15379"/>
        <dbReference type="ChEBI" id="CHEBI:16526"/>
        <dbReference type="ChEBI" id="CHEBI:16810"/>
        <dbReference type="ChEBI" id="CHEBI:30031"/>
        <dbReference type="ChEBI" id="CHEBI:58515"/>
        <dbReference type="ChEBI" id="CHEBI:85413"/>
        <dbReference type="EC" id="1.14.11.55"/>
    </reaction>
</comment>
<feature type="region of interest" description="Disordered" evidence="11">
    <location>
        <begin position="1"/>
        <end position="31"/>
    </location>
</feature>
<comment type="similarity">
    <text evidence="3">Belongs to the PhyH family. EctD subfamily.</text>
</comment>
<evidence type="ECO:0000256" key="10">
    <source>
        <dbReference type="NCBIfam" id="TIGR02408"/>
    </source>
</evidence>
<dbReference type="Gene3D" id="2.60.120.620">
    <property type="entry name" value="q2cbj1_9rhob like domain"/>
    <property type="match status" value="1"/>
</dbReference>
<evidence type="ECO:0000256" key="6">
    <source>
        <dbReference type="ARBA" id="ARBA00022964"/>
    </source>
</evidence>
<dbReference type="GO" id="GO:0016706">
    <property type="term" value="F:2-oxoglutarate-dependent dioxygenase activity"/>
    <property type="evidence" value="ECO:0007669"/>
    <property type="project" value="InterPro"/>
</dbReference>
<dbReference type="Proteomes" id="UP000295510">
    <property type="component" value="Unassembled WGS sequence"/>
</dbReference>
<reference evidence="12 13" key="1">
    <citation type="submission" date="2019-03" db="EMBL/GenBank/DDBJ databases">
        <title>Genomic Encyclopedia of Type Strains, Phase IV (KMG-IV): sequencing the most valuable type-strain genomes for metagenomic binning, comparative biology and taxonomic classification.</title>
        <authorList>
            <person name="Goeker M."/>
        </authorList>
    </citation>
    <scope>NUCLEOTIDE SEQUENCE [LARGE SCALE GENOMIC DNA]</scope>
    <source>
        <strain evidence="12 13">DSM 19605</strain>
    </source>
</reference>
<dbReference type="NCBIfam" id="TIGR02408">
    <property type="entry name" value="ectoine_ThpD"/>
    <property type="match status" value="1"/>
</dbReference>
<dbReference type="EC" id="1.14.11.55" evidence="10"/>
<comment type="cofactor">
    <cofactor evidence="1">
        <name>Fe(2+)</name>
        <dbReference type="ChEBI" id="CHEBI:29033"/>
    </cofactor>
</comment>
<dbReference type="InterPro" id="IPR008775">
    <property type="entry name" value="Phytyl_CoA_dOase-like"/>
</dbReference>
<evidence type="ECO:0000256" key="3">
    <source>
        <dbReference type="ARBA" id="ARBA00007851"/>
    </source>
</evidence>
<keyword evidence="8" id="KW-0408">Iron</keyword>
<gene>
    <name evidence="12" type="ORF">DFR43_109121</name>
</gene>
<keyword evidence="5" id="KW-0479">Metal-binding</keyword>
<dbReference type="Pfam" id="PF05721">
    <property type="entry name" value="PhyH"/>
    <property type="match status" value="1"/>
</dbReference>
<comment type="subunit">
    <text evidence="4">Homodimer.</text>
</comment>
<dbReference type="SUPFAM" id="SSF51197">
    <property type="entry name" value="Clavaminate synthase-like"/>
    <property type="match status" value="1"/>
</dbReference>
<dbReference type="PANTHER" id="PTHR20883:SF48">
    <property type="entry name" value="ECTOINE DIOXYGENASE"/>
    <property type="match status" value="1"/>
</dbReference>
<dbReference type="GO" id="GO:0005506">
    <property type="term" value="F:iron ion binding"/>
    <property type="evidence" value="ECO:0007669"/>
    <property type="project" value="UniProtKB-ARBA"/>
</dbReference>
<accession>A0A4R6U845</accession>
<organism evidence="12 13">
    <name type="scientific">Tepidicella xavieri</name>
    <dbReference type="NCBI Taxonomy" id="360241"/>
    <lineage>
        <taxon>Bacteria</taxon>
        <taxon>Pseudomonadati</taxon>
        <taxon>Pseudomonadota</taxon>
        <taxon>Betaproteobacteria</taxon>
        <taxon>Burkholderiales</taxon>
        <taxon>Tepidicella</taxon>
    </lineage>
</organism>
<evidence type="ECO:0000256" key="4">
    <source>
        <dbReference type="ARBA" id="ARBA00011738"/>
    </source>
</evidence>
<dbReference type="InterPro" id="IPR012774">
    <property type="entry name" value="EctD"/>
</dbReference>
<keyword evidence="7" id="KW-0560">Oxidoreductase</keyword>
<proteinExistence type="inferred from homology"/>
<evidence type="ECO:0000256" key="1">
    <source>
        <dbReference type="ARBA" id="ARBA00001954"/>
    </source>
</evidence>
<comment type="caution">
    <text evidence="12">The sequence shown here is derived from an EMBL/GenBank/DDBJ whole genome shotgun (WGS) entry which is preliminary data.</text>
</comment>
<sequence>MAMTSTPTTMGADARTPQLSRPRPDDRYPSRFGSEVLITRRLDPVVWGSASDGPLSEMELNFYTDNGYLHFDDLLTPEEVDTCLQELQRLRTDETIKHAEEAVIEPGSRELRSLFAVHRSSAVLKRLANHPKLVAIARQLLGSEVYIHQSRINYKGGFRGKEFYWHSDFETWHVEDGIPAMRMVSCSIALTANTPYNGPLMIIPGSHQRYVSCVGATPENHYKASLKQQDIGVPDDVSLSQLVQDFGITAPTGLAGSVTFFECNVMHGSNSNITPLPRSNVFLVFNSVDNTPVAPFCGLPPRPPFIAEREDFTPVGPARA</sequence>
<keyword evidence="13" id="KW-1185">Reference proteome</keyword>
<dbReference type="EMBL" id="SNYL01000009">
    <property type="protein sequence ID" value="TDQ42551.1"/>
    <property type="molecule type" value="Genomic_DNA"/>
</dbReference>
<name>A0A4R6U845_9BURK</name>
<evidence type="ECO:0000256" key="7">
    <source>
        <dbReference type="ARBA" id="ARBA00023002"/>
    </source>
</evidence>
<evidence type="ECO:0000256" key="5">
    <source>
        <dbReference type="ARBA" id="ARBA00022723"/>
    </source>
</evidence>
<keyword evidence="6" id="KW-0223">Dioxygenase</keyword>
<dbReference type="AlphaFoldDB" id="A0A4R6U845"/>
<evidence type="ECO:0000256" key="2">
    <source>
        <dbReference type="ARBA" id="ARBA00004063"/>
    </source>
</evidence>
<protein>
    <recommendedName>
        <fullName evidence="10">Ectoine hydroxylase</fullName>
        <ecNumber evidence="10">1.14.11.55</ecNumber>
    </recommendedName>
</protein>